<name>A0A8J8MQB1_9FIRM</name>
<keyword evidence="2 7" id="KW-0813">Transport</keyword>
<evidence type="ECO:0000256" key="2">
    <source>
        <dbReference type="ARBA" id="ARBA00022448"/>
    </source>
</evidence>
<reference evidence="9" key="1">
    <citation type="submission" date="2020-07" db="EMBL/GenBank/DDBJ databases">
        <title>Vallitalea pronyensis genome.</title>
        <authorList>
            <person name="Postec A."/>
        </authorList>
    </citation>
    <scope>NUCLEOTIDE SEQUENCE</scope>
    <source>
        <strain evidence="9">FatNI3</strain>
    </source>
</reference>
<comment type="similarity">
    <text evidence="7">Belongs to the binding-protein-dependent transport system permease family.</text>
</comment>
<dbReference type="KEGG" id="vpy:HZI73_21825"/>
<feature type="transmembrane region" description="Helical" evidence="7">
    <location>
        <begin position="271"/>
        <end position="292"/>
    </location>
</feature>
<dbReference type="InterPro" id="IPR050809">
    <property type="entry name" value="UgpAE/MalFG_permease"/>
</dbReference>
<sequence length="305" mass="34519">MKNWRKSMKKNWQLYVLLIIPVAYLLVFRFAPMLGLQIVFKDFKARLGIFGSPWCDPAFKYFIKFFNDYNFVSIIKNTLVLSIYGLIAGFPLPIILALSLHYTRQKMIKKTIQMITYAPYFISVVVIVGLLRQFFQVRGGFVNQMIQILGFESIDFFANASSFPHMYVWSGIWQGIGFGSIIYIAALAGVDPSLHEAAVVDGATKLQRIRHIDIPSIMPTAVTLLILSTGQILNIGFEKVLLMQNSINTVASEVISTYVYKTSFESPVPQYSYSTAINLFQSLIGIILILIVNKIAQKYSESSLF</sequence>
<evidence type="ECO:0000256" key="7">
    <source>
        <dbReference type="RuleBase" id="RU363032"/>
    </source>
</evidence>
<keyword evidence="10" id="KW-1185">Reference proteome</keyword>
<evidence type="ECO:0000259" key="8">
    <source>
        <dbReference type="PROSITE" id="PS50928"/>
    </source>
</evidence>
<keyword evidence="6 7" id="KW-0472">Membrane</keyword>
<proteinExistence type="inferred from homology"/>
<accession>A0A8J8MQB1</accession>
<feature type="domain" description="ABC transmembrane type-1" evidence="8">
    <location>
        <begin position="75"/>
        <end position="292"/>
    </location>
</feature>
<dbReference type="Gene3D" id="1.10.3720.10">
    <property type="entry name" value="MetI-like"/>
    <property type="match status" value="1"/>
</dbReference>
<evidence type="ECO:0000313" key="9">
    <source>
        <dbReference type="EMBL" id="QUI25831.1"/>
    </source>
</evidence>
<dbReference type="CDD" id="cd06261">
    <property type="entry name" value="TM_PBP2"/>
    <property type="match status" value="1"/>
</dbReference>
<keyword evidence="5 7" id="KW-1133">Transmembrane helix</keyword>
<feature type="transmembrane region" description="Helical" evidence="7">
    <location>
        <begin position="12"/>
        <end position="31"/>
    </location>
</feature>
<dbReference type="Pfam" id="PF00528">
    <property type="entry name" value="BPD_transp_1"/>
    <property type="match status" value="1"/>
</dbReference>
<dbReference type="EMBL" id="CP058649">
    <property type="protein sequence ID" value="QUI25831.1"/>
    <property type="molecule type" value="Genomic_DNA"/>
</dbReference>
<gene>
    <name evidence="9" type="ORF">HZI73_21825</name>
</gene>
<feature type="transmembrane region" description="Helical" evidence="7">
    <location>
        <begin position="171"/>
        <end position="190"/>
    </location>
</feature>
<evidence type="ECO:0000256" key="5">
    <source>
        <dbReference type="ARBA" id="ARBA00022989"/>
    </source>
</evidence>
<evidence type="ECO:0000256" key="6">
    <source>
        <dbReference type="ARBA" id="ARBA00023136"/>
    </source>
</evidence>
<dbReference type="GO" id="GO:0005886">
    <property type="term" value="C:plasma membrane"/>
    <property type="evidence" value="ECO:0007669"/>
    <property type="project" value="UniProtKB-SubCell"/>
</dbReference>
<evidence type="ECO:0000256" key="1">
    <source>
        <dbReference type="ARBA" id="ARBA00004651"/>
    </source>
</evidence>
<dbReference type="AlphaFoldDB" id="A0A8J8MQB1"/>
<feature type="transmembrane region" description="Helical" evidence="7">
    <location>
        <begin position="211"/>
        <end position="233"/>
    </location>
</feature>
<dbReference type="InterPro" id="IPR035906">
    <property type="entry name" value="MetI-like_sf"/>
</dbReference>
<organism evidence="9 10">
    <name type="scientific">Vallitalea pronyensis</name>
    <dbReference type="NCBI Taxonomy" id="1348613"/>
    <lineage>
        <taxon>Bacteria</taxon>
        <taxon>Bacillati</taxon>
        <taxon>Bacillota</taxon>
        <taxon>Clostridia</taxon>
        <taxon>Lachnospirales</taxon>
        <taxon>Vallitaleaceae</taxon>
        <taxon>Vallitalea</taxon>
    </lineage>
</organism>
<protein>
    <submittedName>
        <fullName evidence="9">Sugar ABC transporter permease</fullName>
    </submittedName>
</protein>
<dbReference type="PANTHER" id="PTHR43227:SF11">
    <property type="entry name" value="BLL4140 PROTEIN"/>
    <property type="match status" value="1"/>
</dbReference>
<dbReference type="Proteomes" id="UP000683246">
    <property type="component" value="Chromosome"/>
</dbReference>
<feature type="transmembrane region" description="Helical" evidence="7">
    <location>
        <begin position="114"/>
        <end position="135"/>
    </location>
</feature>
<evidence type="ECO:0000313" key="10">
    <source>
        <dbReference type="Proteomes" id="UP000683246"/>
    </source>
</evidence>
<keyword evidence="4 7" id="KW-0812">Transmembrane</keyword>
<feature type="transmembrane region" description="Helical" evidence="7">
    <location>
        <begin position="79"/>
        <end position="102"/>
    </location>
</feature>
<dbReference type="PROSITE" id="PS50928">
    <property type="entry name" value="ABC_TM1"/>
    <property type="match status" value="1"/>
</dbReference>
<dbReference type="GO" id="GO:0055085">
    <property type="term" value="P:transmembrane transport"/>
    <property type="evidence" value="ECO:0007669"/>
    <property type="project" value="InterPro"/>
</dbReference>
<dbReference type="PANTHER" id="PTHR43227">
    <property type="entry name" value="BLL4140 PROTEIN"/>
    <property type="match status" value="1"/>
</dbReference>
<comment type="subcellular location">
    <subcellularLocation>
        <location evidence="1 7">Cell membrane</location>
        <topology evidence="1 7">Multi-pass membrane protein</topology>
    </subcellularLocation>
</comment>
<keyword evidence="3" id="KW-1003">Cell membrane</keyword>
<evidence type="ECO:0000256" key="4">
    <source>
        <dbReference type="ARBA" id="ARBA00022692"/>
    </source>
</evidence>
<dbReference type="InterPro" id="IPR000515">
    <property type="entry name" value="MetI-like"/>
</dbReference>
<dbReference type="SUPFAM" id="SSF161098">
    <property type="entry name" value="MetI-like"/>
    <property type="match status" value="1"/>
</dbReference>
<evidence type="ECO:0000256" key="3">
    <source>
        <dbReference type="ARBA" id="ARBA00022475"/>
    </source>
</evidence>